<dbReference type="Proteomes" id="UP000237073">
    <property type="component" value="Unassembled WGS sequence"/>
</dbReference>
<dbReference type="InterPro" id="IPR038483">
    <property type="entry name" value="YcfL-like_sf"/>
</dbReference>
<evidence type="ECO:0000256" key="1">
    <source>
        <dbReference type="SAM" id="SignalP"/>
    </source>
</evidence>
<feature type="chain" id="PRO_5015168500" evidence="1">
    <location>
        <begin position="23"/>
        <end position="125"/>
    </location>
</feature>
<dbReference type="Proteomes" id="UP000247005">
    <property type="component" value="Unassembled WGS sequence"/>
</dbReference>
<dbReference type="EMBL" id="PQGE01000023">
    <property type="protein sequence ID" value="POP41875.1"/>
    <property type="molecule type" value="Genomic_DNA"/>
</dbReference>
<dbReference type="Pfam" id="PF07233">
    <property type="entry name" value="DUF1425"/>
    <property type="match status" value="1"/>
</dbReference>
<organism evidence="3 5">
    <name type="scientific">Superficieibacter electus</name>
    <dbReference type="NCBI Taxonomy" id="2022662"/>
    <lineage>
        <taxon>Bacteria</taxon>
        <taxon>Pseudomonadati</taxon>
        <taxon>Pseudomonadota</taxon>
        <taxon>Gammaproteobacteria</taxon>
        <taxon>Enterobacterales</taxon>
        <taxon>Enterobacteriaceae</taxon>
        <taxon>Superficieibacter</taxon>
    </lineage>
</organism>
<protein>
    <submittedName>
        <fullName evidence="3">DUF1425 domain-containing protein</fullName>
    </submittedName>
</protein>
<gene>
    <name evidence="3" type="ORF">CHU32_21665</name>
    <name evidence="2" type="ORF">CHU33_21195</name>
</gene>
<evidence type="ECO:0000313" key="5">
    <source>
        <dbReference type="Proteomes" id="UP000247005"/>
    </source>
</evidence>
<keyword evidence="1" id="KW-0732">Signal</keyword>
<proteinExistence type="predicted"/>
<dbReference type="CDD" id="cd09030">
    <property type="entry name" value="DUF1425"/>
    <property type="match status" value="1"/>
</dbReference>
<accession>A0A2P5GJP1</accession>
<dbReference type="EMBL" id="PQGD01000021">
    <property type="protein sequence ID" value="POP44182.1"/>
    <property type="molecule type" value="Genomic_DNA"/>
</dbReference>
<comment type="caution">
    <text evidence="3">The sequence shown here is derived from an EMBL/GenBank/DDBJ whole genome shotgun (WGS) entry which is preliminary data.</text>
</comment>
<evidence type="ECO:0000313" key="2">
    <source>
        <dbReference type="EMBL" id="POP41875.1"/>
    </source>
</evidence>
<sequence length="125" mass="13539">MVRGRYAGLLMLVLLAGCSASRPEIPVGDNQTLVMEATVLAAGISAQPPVVKNSDIQASASSALFNERREPVTVHYRFYWYDGRGLEMHPLEAPRSITIPGNSGVTLYGTANGLGAEKVRLYLYL</sequence>
<evidence type="ECO:0000313" key="3">
    <source>
        <dbReference type="EMBL" id="POP44182.1"/>
    </source>
</evidence>
<dbReference type="InterPro" id="IPR010824">
    <property type="entry name" value="DUF1425"/>
</dbReference>
<dbReference type="RefSeq" id="WP_103678054.1">
    <property type="nucleotide sequence ID" value="NZ_PQGD01000021.1"/>
</dbReference>
<dbReference type="Gene3D" id="2.60.40.3230">
    <property type="match status" value="1"/>
</dbReference>
<dbReference type="OrthoDB" id="5616034at2"/>
<keyword evidence="4" id="KW-1185">Reference proteome</keyword>
<evidence type="ECO:0000313" key="4">
    <source>
        <dbReference type="Proteomes" id="UP000237073"/>
    </source>
</evidence>
<feature type="signal peptide" evidence="1">
    <location>
        <begin position="1"/>
        <end position="22"/>
    </location>
</feature>
<dbReference type="AlphaFoldDB" id="A0A2P5GJP1"/>
<dbReference type="PROSITE" id="PS51257">
    <property type="entry name" value="PROKAR_LIPOPROTEIN"/>
    <property type="match status" value="1"/>
</dbReference>
<reference evidence="4 5" key="1">
    <citation type="submission" date="2018-01" db="EMBL/GenBank/DDBJ databases">
        <title>Superficieibacter electus gen. nov., sp. nov., an extended-spectrum beta-lactamase possessing member of the Enterobacteriaceae family, isolated from intensive care unit surfaces.</title>
        <authorList>
            <person name="Potter R.F."/>
            <person name="D'Souza A.W."/>
        </authorList>
    </citation>
    <scope>NUCLEOTIDE SEQUENCE [LARGE SCALE GENOMIC DNA]</scope>
    <source>
        <strain evidence="3 5">BP-1</strain>
        <strain evidence="2 4">BP-2</strain>
    </source>
</reference>
<name>A0A2P5GJP1_9ENTR</name>